<evidence type="ECO:0000313" key="9">
    <source>
        <dbReference type="EMBL" id="AUX40012.1"/>
    </source>
</evidence>
<dbReference type="InterPro" id="IPR009057">
    <property type="entry name" value="Homeodomain-like_sf"/>
</dbReference>
<organism evidence="9 10">
    <name type="scientific">Sorangium cellulosum</name>
    <name type="common">Polyangium cellulosum</name>
    <dbReference type="NCBI Taxonomy" id="56"/>
    <lineage>
        <taxon>Bacteria</taxon>
        <taxon>Pseudomonadati</taxon>
        <taxon>Myxococcota</taxon>
        <taxon>Polyangia</taxon>
        <taxon>Polyangiales</taxon>
        <taxon>Polyangiaceae</taxon>
        <taxon>Sorangium</taxon>
    </lineage>
</organism>
<dbReference type="PRINTS" id="PR00400">
    <property type="entry name" value="TETREPRESSOR"/>
</dbReference>
<dbReference type="InterPro" id="IPR036271">
    <property type="entry name" value="Tet_transcr_reg_TetR-rel_C_sf"/>
</dbReference>
<dbReference type="GO" id="GO:0000976">
    <property type="term" value="F:transcription cis-regulatory region binding"/>
    <property type="evidence" value="ECO:0007669"/>
    <property type="project" value="TreeGrafter"/>
</dbReference>
<feature type="DNA-binding region" description="H-T-H motif" evidence="6">
    <location>
        <begin position="25"/>
        <end position="44"/>
    </location>
</feature>
<dbReference type="InterPro" id="IPR001647">
    <property type="entry name" value="HTH_TetR"/>
</dbReference>
<evidence type="ECO:0000259" key="8">
    <source>
        <dbReference type="PROSITE" id="PS50977"/>
    </source>
</evidence>
<dbReference type="InterPro" id="IPR050109">
    <property type="entry name" value="HTH-type_TetR-like_transc_reg"/>
</dbReference>
<keyword evidence="4 6" id="KW-0238">DNA-binding</keyword>
<evidence type="ECO:0000256" key="3">
    <source>
        <dbReference type="ARBA" id="ARBA00023015"/>
    </source>
</evidence>
<evidence type="ECO:0000256" key="2">
    <source>
        <dbReference type="ARBA" id="ARBA00022491"/>
    </source>
</evidence>
<evidence type="ECO:0000313" key="10">
    <source>
        <dbReference type="Proteomes" id="UP000238348"/>
    </source>
</evidence>
<keyword evidence="3" id="KW-0805">Transcription regulation</keyword>
<evidence type="ECO:0000256" key="1">
    <source>
        <dbReference type="ARBA" id="ARBA00002856"/>
    </source>
</evidence>
<dbReference type="GO" id="GO:0046677">
    <property type="term" value="P:response to antibiotic"/>
    <property type="evidence" value="ECO:0007669"/>
    <property type="project" value="InterPro"/>
</dbReference>
<feature type="domain" description="HTH tetR-type" evidence="8">
    <location>
        <begin position="2"/>
        <end position="62"/>
    </location>
</feature>
<dbReference type="Gene3D" id="1.10.10.60">
    <property type="entry name" value="Homeodomain-like"/>
    <property type="match status" value="1"/>
</dbReference>
<dbReference type="Pfam" id="PF00440">
    <property type="entry name" value="TetR_N"/>
    <property type="match status" value="1"/>
</dbReference>
<dbReference type="AlphaFoldDB" id="A0A2L0EL75"/>
<gene>
    <name evidence="9" type="primary">tetR</name>
    <name evidence="9" type="ORF">SOCE26_014070</name>
</gene>
<keyword evidence="5" id="KW-0804">Transcription</keyword>
<evidence type="ECO:0000256" key="6">
    <source>
        <dbReference type="PROSITE-ProRule" id="PRU00335"/>
    </source>
</evidence>
<dbReference type="InterPro" id="IPR003012">
    <property type="entry name" value="Tet_transcr_reg_TetR"/>
</dbReference>
<proteinExistence type="predicted"/>
<dbReference type="RefSeq" id="WP_104977884.1">
    <property type="nucleotide sequence ID" value="NZ_CP012673.1"/>
</dbReference>
<dbReference type="Proteomes" id="UP000238348">
    <property type="component" value="Chromosome"/>
</dbReference>
<reference evidence="9 10" key="1">
    <citation type="submission" date="2015-09" db="EMBL/GenBank/DDBJ databases">
        <title>Sorangium comparison.</title>
        <authorList>
            <person name="Zaburannyi N."/>
            <person name="Bunk B."/>
            <person name="Overmann J."/>
            <person name="Mueller R."/>
        </authorList>
    </citation>
    <scope>NUCLEOTIDE SEQUENCE [LARGE SCALE GENOMIC DNA]</scope>
    <source>
        <strain evidence="9 10">So ce26</strain>
    </source>
</reference>
<dbReference type="PANTHER" id="PTHR30055">
    <property type="entry name" value="HTH-TYPE TRANSCRIPTIONAL REGULATOR RUTR"/>
    <property type="match status" value="1"/>
</dbReference>
<dbReference type="SUPFAM" id="SSF46689">
    <property type="entry name" value="Homeodomain-like"/>
    <property type="match status" value="1"/>
</dbReference>
<dbReference type="InterPro" id="IPR004111">
    <property type="entry name" value="Repressor_TetR_C"/>
</dbReference>
<comment type="function">
    <text evidence="1">TetR is the repressor of the tetracycline resistance element; its N-terminal region forms a helix-turn-helix structure and binds DNA. Binding of tetracycline to TetR reduces the repressor affinity for the tetracycline resistance gene (tetA) promoter operator sites.</text>
</comment>
<dbReference type="SUPFAM" id="SSF48498">
    <property type="entry name" value="Tetracyclin repressor-like, C-terminal domain"/>
    <property type="match status" value="1"/>
</dbReference>
<keyword evidence="2" id="KW-0678">Repressor</keyword>
<dbReference type="OrthoDB" id="5293507at2"/>
<dbReference type="GO" id="GO:0003700">
    <property type="term" value="F:DNA-binding transcription factor activity"/>
    <property type="evidence" value="ECO:0007669"/>
    <property type="project" value="TreeGrafter"/>
</dbReference>
<accession>A0A2L0EL75</accession>
<dbReference type="PANTHER" id="PTHR30055:SF151">
    <property type="entry name" value="TRANSCRIPTIONAL REGULATORY PROTEIN"/>
    <property type="match status" value="1"/>
</dbReference>
<dbReference type="Gene3D" id="1.10.357.10">
    <property type="entry name" value="Tetracycline Repressor, domain 2"/>
    <property type="match status" value="1"/>
</dbReference>
<dbReference type="Pfam" id="PF02909">
    <property type="entry name" value="TetR_C_1"/>
    <property type="match status" value="1"/>
</dbReference>
<feature type="region of interest" description="Disordered" evidence="7">
    <location>
        <begin position="212"/>
        <end position="236"/>
    </location>
</feature>
<dbReference type="GO" id="GO:0045892">
    <property type="term" value="P:negative regulation of DNA-templated transcription"/>
    <property type="evidence" value="ECO:0007669"/>
    <property type="project" value="InterPro"/>
</dbReference>
<dbReference type="PRINTS" id="PR00455">
    <property type="entry name" value="HTHTETR"/>
</dbReference>
<dbReference type="PROSITE" id="PS50977">
    <property type="entry name" value="HTH_TETR_2"/>
    <property type="match status" value="1"/>
</dbReference>
<protein>
    <submittedName>
        <fullName evidence="9">TetR family transcriptional regulator</fullName>
    </submittedName>
</protein>
<evidence type="ECO:0000256" key="7">
    <source>
        <dbReference type="SAM" id="MobiDB-lite"/>
    </source>
</evidence>
<dbReference type="EMBL" id="CP012673">
    <property type="protein sequence ID" value="AUX40012.1"/>
    <property type="molecule type" value="Genomic_DNA"/>
</dbReference>
<evidence type="ECO:0000256" key="4">
    <source>
        <dbReference type="ARBA" id="ARBA00023125"/>
    </source>
</evidence>
<sequence length="236" mass="25661">MRLRREQVVATALRLLNDVGLDALTMRRLGQELNVQAATLYWHIKNKEELLDAMAEAMLAGCASGAPEELSGIERAADMAERLRKALLAHRDGARVFAGTYVAQDNTLRVSDTLVGALRDGGLSPRAAAWGCWSIVYYVIGFTLEEQALVARPGTDTGKAAPERFRETVGRGAYPHLAAVLPHLVSPDHEARFRYGLQLILKGLELDVGIEGTPRAKTSRSSTRAGDKRRASRGSG</sequence>
<name>A0A2L0EL75_SORCE</name>
<evidence type="ECO:0000256" key="5">
    <source>
        <dbReference type="ARBA" id="ARBA00023163"/>
    </source>
</evidence>